<sequence length="245" mass="27549">MGTIALLGMCEIENEQVIKDLNNASSRRKNFGIVHYESPDGRGIDVGMIYNPAVLTLQQSGFIRFQIDNPETPHTRDIVWAKFVHKKDTVFALVNHWPSRRGGEEKSEPNRLKAAGKAAAFIDSVMAVSPKSKIVLMGDLNDYPSNKSAQMIAERMNPMITKSSGKFGGSYNYRNEWDVLDHIFVSPNGFKGSFRFVKESGKIISDDFLIEEYKGNLVPKRNYAGDKYLDGYSDHLPVKVEVILK</sequence>
<dbReference type="PANTHER" id="PTHR42834">
    <property type="entry name" value="ENDONUCLEASE/EXONUCLEASE/PHOSPHATASE FAMILY PROTEIN (AFU_ORTHOLOGUE AFUA_3G09210)"/>
    <property type="match status" value="1"/>
</dbReference>
<dbReference type="Proteomes" id="UP000054495">
    <property type="component" value="Unassembled WGS sequence"/>
</dbReference>
<dbReference type="SUPFAM" id="SSF56219">
    <property type="entry name" value="DNase I-like"/>
    <property type="match status" value="1"/>
</dbReference>
<reference evidence="2 3" key="1">
    <citation type="submission" date="2013-05" db="EMBL/GenBank/DDBJ databases">
        <title>Draft genome of the parasitic nematode Anyclostoma ceylanicum.</title>
        <authorList>
            <person name="Mitreva M."/>
        </authorList>
    </citation>
    <scope>NUCLEOTIDE SEQUENCE [LARGE SCALE GENOMIC DNA]</scope>
</reference>
<protein>
    <recommendedName>
        <fullName evidence="1">Endonuclease/exonuclease/phosphatase domain-containing protein</fullName>
    </recommendedName>
</protein>
<proteinExistence type="predicted"/>
<name>A0A0D6LD99_9BILA</name>
<dbReference type="GO" id="GO:0003824">
    <property type="term" value="F:catalytic activity"/>
    <property type="evidence" value="ECO:0007669"/>
    <property type="project" value="InterPro"/>
</dbReference>
<dbReference type="InterPro" id="IPR005135">
    <property type="entry name" value="Endo/exonuclease/phosphatase"/>
</dbReference>
<evidence type="ECO:0000259" key="1">
    <source>
        <dbReference type="Pfam" id="PF19580"/>
    </source>
</evidence>
<evidence type="ECO:0000313" key="2">
    <source>
        <dbReference type="EMBL" id="EPB65722.1"/>
    </source>
</evidence>
<organism evidence="2 3">
    <name type="scientific">Ancylostoma ceylanicum</name>
    <dbReference type="NCBI Taxonomy" id="53326"/>
    <lineage>
        <taxon>Eukaryota</taxon>
        <taxon>Metazoa</taxon>
        <taxon>Ecdysozoa</taxon>
        <taxon>Nematoda</taxon>
        <taxon>Chromadorea</taxon>
        <taxon>Rhabditida</taxon>
        <taxon>Rhabditina</taxon>
        <taxon>Rhabditomorpha</taxon>
        <taxon>Strongyloidea</taxon>
        <taxon>Ancylostomatidae</taxon>
        <taxon>Ancylostomatinae</taxon>
        <taxon>Ancylostoma</taxon>
    </lineage>
</organism>
<gene>
    <name evidence="2" type="ORF">ANCCEY_15210</name>
</gene>
<dbReference type="Gene3D" id="3.60.10.10">
    <property type="entry name" value="Endonuclease/exonuclease/phosphatase"/>
    <property type="match status" value="1"/>
</dbReference>
<dbReference type="EMBL" id="KE127279">
    <property type="protein sequence ID" value="EPB65722.1"/>
    <property type="molecule type" value="Genomic_DNA"/>
</dbReference>
<feature type="domain" description="Endonuclease/exonuclease/phosphatase" evidence="1">
    <location>
        <begin position="5"/>
        <end position="242"/>
    </location>
</feature>
<dbReference type="Pfam" id="PF19580">
    <property type="entry name" value="Exo_endo_phos_3"/>
    <property type="match status" value="1"/>
</dbReference>
<dbReference type="InterPro" id="IPR036691">
    <property type="entry name" value="Endo/exonu/phosph_ase_sf"/>
</dbReference>
<dbReference type="AlphaFoldDB" id="A0A0D6LD99"/>
<evidence type="ECO:0000313" key="3">
    <source>
        <dbReference type="Proteomes" id="UP000054495"/>
    </source>
</evidence>
<accession>A0A0D6LD99</accession>
<keyword evidence="3" id="KW-1185">Reference proteome</keyword>
<dbReference type="PANTHER" id="PTHR42834:SF1">
    <property type="entry name" value="ENDONUCLEASE_EXONUCLEASE_PHOSPHATASE FAMILY PROTEIN (AFU_ORTHOLOGUE AFUA_3G09210)"/>
    <property type="match status" value="1"/>
</dbReference>